<dbReference type="OrthoDB" id="9807498at2"/>
<sequence length="842" mass="88313">MMRSARPEVLAPAGDRAALEAAVRGGADAVYFGLRGGASGASAAPSPFNARARAANFDAAELAETMRFLHAHGVKGYVTLNTLVFDDELPAVRAAIEACAAAGADAIIVQDLGVMRIARAIAPGLPIHASTQMTCTDAAGVELARSLGAARVILARELSLDDIAAIRRATDVELEVFVHGALCIAYSGQCLTSEAIGGRSANRGACAQACRLPYRLVVDGALRDLGDAAYLLSPEDLDATDVIPDLVALGVASVKIEGRLKGPEYVGATARLYRAAIDAALGEGAVPGPADREAALQAFSRGSGPGFLRGVDHQRLVDGRTCDHRGLEVGEARGAGRRRGHEVVVVRAARPLARGEGILVEGGFAGEGEIGGRIWGLWIDGREVERAPAGGDVDVWLGPDRRLPDDVLRGTRSLRGRRVFRTSDPAAAREVREALDRAPRRVAIDVRLEGRLGERPRLSAVADGGAAAAVEVDAPLGRADRSPLDEATLRRQLDRLGDTPFVLRGVGLSLDGPALVPPSALNRARRALVAALLEASHRAHPCAAAPAEDLVAGAVPPAVEPPPPGLFVLCRNVAQARAALGAGASGVYLDFLEMVGLGAAARELIAAGASVAVAPPRIRKPGEEKIDRYLLSLGPAAILVRSLGALLDTTPGVPRIGDFSLNVTNKLAAREVLSRGLAAFTPSFDLDAAQLEALLDSPFAPFAEVVVHHPMPLFHMEHCVIAAVLSEGKDHRTCGRPCEEHALSLRDRAGMDHPLEADVGCRNTVFHAAPQSAAHLVPRLAQGGVRRFRIELVREDAEGARRVVEAYRRLLAGEVAPAEVARGLRAEGSYGVVRGSLRVLQA</sequence>
<name>A0A150QMB0_SORCE</name>
<dbReference type="PANTHER" id="PTHR30217">
    <property type="entry name" value="PEPTIDASE U32 FAMILY"/>
    <property type="match status" value="1"/>
</dbReference>
<dbReference type="Proteomes" id="UP000075260">
    <property type="component" value="Unassembled WGS sequence"/>
</dbReference>
<dbReference type="InterPro" id="IPR001539">
    <property type="entry name" value="Peptidase_U32"/>
</dbReference>
<dbReference type="Pfam" id="PF01136">
    <property type="entry name" value="Peptidase_U32"/>
    <property type="match status" value="2"/>
</dbReference>
<dbReference type="Pfam" id="PF12392">
    <property type="entry name" value="DUF3656"/>
    <property type="match status" value="1"/>
</dbReference>
<evidence type="ECO:0000313" key="3">
    <source>
        <dbReference type="Proteomes" id="UP000075260"/>
    </source>
</evidence>
<organism evidence="2 3">
    <name type="scientific">Sorangium cellulosum</name>
    <name type="common">Polyangium cellulosum</name>
    <dbReference type="NCBI Taxonomy" id="56"/>
    <lineage>
        <taxon>Bacteria</taxon>
        <taxon>Pseudomonadati</taxon>
        <taxon>Myxococcota</taxon>
        <taxon>Polyangia</taxon>
        <taxon>Polyangiales</taxon>
        <taxon>Polyangiaceae</taxon>
        <taxon>Sorangium</taxon>
    </lineage>
</organism>
<reference evidence="2 3" key="1">
    <citation type="submission" date="2014-02" db="EMBL/GenBank/DDBJ databases">
        <title>The small core and large imbalanced accessory genome model reveals a collaborative survival strategy of Sorangium cellulosum strains in nature.</title>
        <authorList>
            <person name="Han K."/>
            <person name="Peng R."/>
            <person name="Blom J."/>
            <person name="Li Y.-Z."/>
        </authorList>
    </citation>
    <scope>NUCLEOTIDE SEQUENCE [LARGE SCALE GENOMIC DNA]</scope>
    <source>
        <strain evidence="2 3">So0008-312</strain>
    </source>
</reference>
<accession>A0A150QMB0</accession>
<protein>
    <submittedName>
        <fullName evidence="2">Proteinase</fullName>
    </submittedName>
</protein>
<dbReference type="InterPro" id="IPR020988">
    <property type="entry name" value="Pept_U32_collagenase"/>
</dbReference>
<feature type="domain" description="Peptidase U32 collagenase" evidence="1">
    <location>
        <begin position="419"/>
        <end position="535"/>
    </location>
</feature>
<dbReference type="RefSeq" id="WP_061608897.1">
    <property type="nucleotide sequence ID" value="NZ_JEMA01000533.1"/>
</dbReference>
<evidence type="ECO:0000259" key="1">
    <source>
        <dbReference type="Pfam" id="PF12392"/>
    </source>
</evidence>
<dbReference type="InterPro" id="IPR051454">
    <property type="entry name" value="RNA/ubiquinone_mod_enzymes"/>
</dbReference>
<evidence type="ECO:0000313" key="2">
    <source>
        <dbReference type="EMBL" id="KYF68778.1"/>
    </source>
</evidence>
<proteinExistence type="predicted"/>
<dbReference type="PANTHER" id="PTHR30217:SF10">
    <property type="entry name" value="23S RRNA 5-HYDROXYCYTIDINE C2501 SYNTHASE"/>
    <property type="match status" value="1"/>
</dbReference>
<gene>
    <name evidence="2" type="ORF">BE15_08775</name>
</gene>
<dbReference type="AlphaFoldDB" id="A0A150QMB0"/>
<dbReference type="EMBL" id="JEMA01000533">
    <property type="protein sequence ID" value="KYF68778.1"/>
    <property type="molecule type" value="Genomic_DNA"/>
</dbReference>
<comment type="caution">
    <text evidence="2">The sequence shown here is derived from an EMBL/GenBank/DDBJ whole genome shotgun (WGS) entry which is preliminary data.</text>
</comment>